<feature type="compositionally biased region" description="Basic and acidic residues" evidence="1">
    <location>
        <begin position="192"/>
        <end position="221"/>
    </location>
</feature>
<dbReference type="VEuPathDB" id="PiroplasmaDB:BEWA_022680"/>
<proteinExistence type="predicted"/>
<evidence type="ECO:0000313" key="2">
    <source>
        <dbReference type="EMBL" id="AFZ79420.1"/>
    </source>
</evidence>
<feature type="compositionally biased region" description="Basic and acidic residues" evidence="1">
    <location>
        <begin position="242"/>
        <end position="254"/>
    </location>
</feature>
<keyword evidence="3" id="KW-1185">Reference proteome</keyword>
<dbReference type="OrthoDB" id="365538at2759"/>
<evidence type="ECO:0000313" key="3">
    <source>
        <dbReference type="Proteomes" id="UP000031512"/>
    </source>
</evidence>
<protein>
    <submittedName>
        <fullName evidence="2">Uncharacterized protein</fullName>
    </submittedName>
</protein>
<reference evidence="2 3" key="1">
    <citation type="journal article" date="2012" name="BMC Genomics">
        <title>Comparative genomic analysis and phylogenetic position of Theileria equi.</title>
        <authorList>
            <person name="Kappmeyer L.S."/>
            <person name="Thiagarajan M."/>
            <person name="Herndon D.R."/>
            <person name="Ramsay J.D."/>
            <person name="Caler E."/>
            <person name="Djikeng A."/>
            <person name="Gillespie J.J."/>
            <person name="Lau A.O."/>
            <person name="Roalson E.H."/>
            <person name="Silva J.C."/>
            <person name="Silva M.G."/>
            <person name="Suarez C.E."/>
            <person name="Ueti M.W."/>
            <person name="Nene V.M."/>
            <person name="Mealey R.H."/>
            <person name="Knowles D.P."/>
            <person name="Brayton K.A."/>
        </authorList>
    </citation>
    <scope>NUCLEOTIDE SEQUENCE [LARGE SCALE GENOMIC DNA]</scope>
    <source>
        <strain evidence="2 3">WA</strain>
    </source>
</reference>
<dbReference type="EMBL" id="CP001669">
    <property type="protein sequence ID" value="AFZ79420.1"/>
    <property type="molecule type" value="Genomic_DNA"/>
</dbReference>
<evidence type="ECO:0000256" key="1">
    <source>
        <dbReference type="SAM" id="MobiDB-lite"/>
    </source>
</evidence>
<dbReference type="KEGG" id="beq:BEWA_022680"/>
<dbReference type="Proteomes" id="UP000031512">
    <property type="component" value="Chromosome 1"/>
</dbReference>
<dbReference type="RefSeq" id="XP_004829086.1">
    <property type="nucleotide sequence ID" value="XM_004829029.1"/>
</dbReference>
<name>L0AV58_THEEQ</name>
<dbReference type="eggNOG" id="ENOG502QXE8">
    <property type="taxonomic scope" value="Eukaryota"/>
</dbReference>
<organism evidence="2 3">
    <name type="scientific">Theileria equi strain WA</name>
    <dbReference type="NCBI Taxonomy" id="1537102"/>
    <lineage>
        <taxon>Eukaryota</taxon>
        <taxon>Sar</taxon>
        <taxon>Alveolata</taxon>
        <taxon>Apicomplexa</taxon>
        <taxon>Aconoidasida</taxon>
        <taxon>Piroplasmida</taxon>
        <taxon>Theileriidae</taxon>
        <taxon>Theileria</taxon>
    </lineage>
</organism>
<feature type="region of interest" description="Disordered" evidence="1">
    <location>
        <begin position="114"/>
        <end position="259"/>
    </location>
</feature>
<feature type="compositionally biased region" description="Basic and acidic residues" evidence="1">
    <location>
        <begin position="173"/>
        <end position="184"/>
    </location>
</feature>
<gene>
    <name evidence="2" type="ORF">BEWA_022680</name>
</gene>
<dbReference type="AlphaFoldDB" id="L0AV58"/>
<accession>L0AV58</accession>
<feature type="compositionally biased region" description="Polar residues" evidence="1">
    <location>
        <begin position="222"/>
        <end position="241"/>
    </location>
</feature>
<dbReference type="GeneID" id="15805978"/>
<feature type="compositionally biased region" description="Low complexity" evidence="1">
    <location>
        <begin position="143"/>
        <end position="155"/>
    </location>
</feature>
<sequence length="331" mass="37074">MVICNNKVCIVDSTQMRSIADAMKPDGSKFDSDITYEIDGTVLTWIVNHSDKQVRFECANLLEIIDGYYKAEFFLETKRVFEVPSYFTNFGDATDVTFTSYLDGENYVDELEEYTTETGTTEEGSQVADAPTGKGKRGRRGPRGPSSKPRAPRGSKSSDAKSKNASESAMPSKHTESTKLKSEETVEQNYTLREKRNTSAPKPKTENPRAGDSKRGPKQRQDTITTPTTKGSSLFAVSTSDTDIHFPEDSSSDPKEDDEEYIVTLKKTTKRQKDEDYVVSDKKEVSEDDIETAVRRGTRIRKVSVFQDCYLPGANNEWISEVFIGTNSINF</sequence>